<dbReference type="Pfam" id="PF12867">
    <property type="entry name" value="DinB_2"/>
    <property type="match status" value="1"/>
</dbReference>
<dbReference type="Proteomes" id="UP000585050">
    <property type="component" value="Unassembled WGS sequence"/>
</dbReference>
<protein>
    <submittedName>
        <fullName evidence="2">DinB family protein</fullName>
    </submittedName>
</protein>
<dbReference type="InterPro" id="IPR034660">
    <property type="entry name" value="DinB/YfiT-like"/>
</dbReference>
<proteinExistence type="predicted"/>
<accession>A0A7X8SNY3</accession>
<dbReference type="RefSeq" id="WP_168884428.1">
    <property type="nucleotide sequence ID" value="NZ_JABAIL010000007.1"/>
</dbReference>
<gene>
    <name evidence="2" type="ORF">HGP29_21145</name>
</gene>
<dbReference type="Gene3D" id="1.20.120.450">
    <property type="entry name" value="dinb family like domain"/>
    <property type="match status" value="1"/>
</dbReference>
<evidence type="ECO:0000313" key="3">
    <source>
        <dbReference type="Proteomes" id="UP000585050"/>
    </source>
</evidence>
<dbReference type="InterPro" id="IPR024775">
    <property type="entry name" value="DinB-like"/>
</dbReference>
<dbReference type="AlphaFoldDB" id="A0A7X8SNY3"/>
<organism evidence="2 3">
    <name type="scientific">Flammeovirga agarivorans</name>
    <dbReference type="NCBI Taxonomy" id="2726742"/>
    <lineage>
        <taxon>Bacteria</taxon>
        <taxon>Pseudomonadati</taxon>
        <taxon>Bacteroidota</taxon>
        <taxon>Cytophagia</taxon>
        <taxon>Cytophagales</taxon>
        <taxon>Flammeovirgaceae</taxon>
        <taxon>Flammeovirga</taxon>
    </lineage>
</organism>
<dbReference type="EMBL" id="JABAIL010000007">
    <property type="protein sequence ID" value="NLR93720.1"/>
    <property type="molecule type" value="Genomic_DNA"/>
</dbReference>
<dbReference type="SUPFAM" id="SSF109854">
    <property type="entry name" value="DinB/YfiT-like putative metalloenzymes"/>
    <property type="match status" value="1"/>
</dbReference>
<evidence type="ECO:0000259" key="1">
    <source>
        <dbReference type="Pfam" id="PF12867"/>
    </source>
</evidence>
<name>A0A7X8SNY3_9BACT</name>
<comment type="caution">
    <text evidence="2">The sequence shown here is derived from an EMBL/GenBank/DDBJ whole genome shotgun (WGS) entry which is preliminary data.</text>
</comment>
<keyword evidence="3" id="KW-1185">Reference proteome</keyword>
<evidence type="ECO:0000313" key="2">
    <source>
        <dbReference type="EMBL" id="NLR93720.1"/>
    </source>
</evidence>
<feature type="domain" description="DinB-like" evidence="1">
    <location>
        <begin position="49"/>
        <end position="164"/>
    </location>
</feature>
<sequence length="174" mass="20160">MKKKDIPFMPEFYDRYINLCEDKDVVDVLSETLVNINMDNVEKMRELGTRVYATGKWTMHDIIQHIIDTERILAYRALRFAREDKTEIEGFEENAYAVTALGYQRDFDELVAEFQAVRMGTIAMFKSFTDEMLLQEGVASGIKNNVLAIGFTIAGHQLHHGNVIKERYFPLLDQ</sequence>
<reference evidence="2 3" key="1">
    <citation type="submission" date="2020-04" db="EMBL/GenBank/DDBJ databases">
        <title>Flammeovirga sp. SR4, a novel species isolated from seawater.</title>
        <authorList>
            <person name="Wang X."/>
        </authorList>
    </citation>
    <scope>NUCLEOTIDE SEQUENCE [LARGE SCALE GENOMIC DNA]</scope>
    <source>
        <strain evidence="2 3">SR4</strain>
    </source>
</reference>